<feature type="compositionally biased region" description="Basic and acidic residues" evidence="1">
    <location>
        <begin position="134"/>
        <end position="158"/>
    </location>
</feature>
<evidence type="ECO:0000313" key="4">
    <source>
        <dbReference type="Proteomes" id="UP000035860"/>
    </source>
</evidence>
<evidence type="ECO:0000256" key="2">
    <source>
        <dbReference type="SAM" id="Phobius"/>
    </source>
</evidence>
<feature type="transmembrane region" description="Helical" evidence="2">
    <location>
        <begin position="193"/>
        <end position="210"/>
    </location>
</feature>
<evidence type="ECO:0000313" key="3">
    <source>
        <dbReference type="EMBL" id="KDN25717.1"/>
    </source>
</evidence>
<dbReference type="InterPro" id="IPR005240">
    <property type="entry name" value="DUF389"/>
</dbReference>
<dbReference type="eggNOG" id="COG1808">
    <property type="taxonomic scope" value="Bacteria"/>
</dbReference>
<feature type="transmembrane region" description="Helical" evidence="2">
    <location>
        <begin position="312"/>
        <end position="335"/>
    </location>
</feature>
<keyword evidence="2" id="KW-0812">Transmembrane</keyword>
<feature type="compositionally biased region" description="Polar residues" evidence="1">
    <location>
        <begin position="107"/>
        <end position="120"/>
    </location>
</feature>
<keyword evidence="2" id="KW-1133">Transmembrane helix</keyword>
<evidence type="ECO:0000256" key="1">
    <source>
        <dbReference type="SAM" id="MobiDB-lite"/>
    </source>
</evidence>
<gene>
    <name evidence="3" type="ORF">MBO_00935</name>
</gene>
<sequence>MSDNKDTQDDEIEFSQDELEELKKQGIDDDELDDIVKSVNEALSNNANAKEIYTAYDKMDFTPYHADGTPLMSVYVAINFFEIKHKPKKKSKTDDKDSKGDKAATLSEKQSTESATTPNKTADKPPKLSNVTDNTKDKGDSTKTSDGEKESDDDKQKQADIVRTMLAKKHSEKTVDHKSVRINIEAGALPTKMFFIMNGLSAIIAGYGLLANSPAVVIGAMLVAMMLSPITGAALAAIDARLSLLKTSLMTLFGGVFVIYAVGMVLGLLYPDNVMTSEILSRTAPTTMDLIVALAGGAAGAYAMISPNLSVAVVGVAVATALVPPLTASGILLSAGEARLAMGALILAITNMLAIQFTNALVLWFAGFRRTLDDKDVSKLGQIGLFLKRNSAVLLALVLIGGYLSMNLKQTLNEQNFERQSIALIEENLQNQPNHLMSQNFSQNKDTRTVRLVLEGTTPPTQAQVKQLEQQIQDIANHRFKDGKAISLQVRFIPQIIIESDGVNRHDVKLSSDDIKQRESGIP</sequence>
<organism evidence="3 4">
    <name type="scientific">Moraxella bovoculi 237</name>
    <dbReference type="NCBI Taxonomy" id="743974"/>
    <lineage>
        <taxon>Bacteria</taxon>
        <taxon>Pseudomonadati</taxon>
        <taxon>Pseudomonadota</taxon>
        <taxon>Gammaproteobacteria</taxon>
        <taxon>Moraxellales</taxon>
        <taxon>Moraxellaceae</taxon>
        <taxon>Moraxella</taxon>
    </lineage>
</organism>
<feature type="transmembrane region" description="Helical" evidence="2">
    <location>
        <begin position="216"/>
        <end position="237"/>
    </location>
</feature>
<protein>
    <recommendedName>
        <fullName evidence="5">DUF389 domain-containing protein</fullName>
    </recommendedName>
</protein>
<dbReference type="AlphaFoldDB" id="A0A066UIQ1"/>
<feature type="transmembrane region" description="Helical" evidence="2">
    <location>
        <begin position="341"/>
        <end position="365"/>
    </location>
</feature>
<keyword evidence="4" id="KW-1185">Reference proteome</keyword>
<evidence type="ECO:0008006" key="5">
    <source>
        <dbReference type="Google" id="ProtNLM"/>
    </source>
</evidence>
<accession>A0A066UIQ1</accession>
<feature type="compositionally biased region" description="Basic and acidic residues" evidence="1">
    <location>
        <begin position="92"/>
        <end position="102"/>
    </location>
</feature>
<feature type="region of interest" description="Disordered" evidence="1">
    <location>
        <begin position="87"/>
        <end position="158"/>
    </location>
</feature>
<proteinExistence type="predicted"/>
<keyword evidence="2" id="KW-0472">Membrane</keyword>
<reference evidence="3 4" key="1">
    <citation type="journal article" date="2014" name="Genome Announc.">
        <title>Draft Genome Sequence of Moraxella bovoculi Strain 237T (ATCC BAA-1259T) Isolated from a Calf with Infectious Bovine Keratoconjunctivitis.</title>
        <authorList>
            <person name="Calcutt M.J."/>
            <person name="Foecking M.F."/>
            <person name="Martin N.T."/>
            <person name="Mhlanga-Mutangadura T."/>
            <person name="Reilly T.J."/>
        </authorList>
    </citation>
    <scope>NUCLEOTIDE SEQUENCE [LARGE SCALE GENOMIC DNA]</scope>
    <source>
        <strain evidence="3 4">237</strain>
    </source>
</reference>
<feature type="transmembrane region" description="Helical" evidence="2">
    <location>
        <begin position="386"/>
        <end position="406"/>
    </location>
</feature>
<comment type="caution">
    <text evidence="3">The sequence shown here is derived from an EMBL/GenBank/DDBJ whole genome shotgun (WGS) entry which is preliminary data.</text>
</comment>
<feature type="transmembrane region" description="Helical" evidence="2">
    <location>
        <begin position="249"/>
        <end position="270"/>
    </location>
</feature>
<dbReference type="PANTHER" id="PTHR20992">
    <property type="entry name" value="AT15442P-RELATED"/>
    <property type="match status" value="1"/>
</dbReference>
<dbReference type="EMBL" id="AOMT01000005">
    <property type="protein sequence ID" value="KDN25717.1"/>
    <property type="molecule type" value="Genomic_DNA"/>
</dbReference>
<feature type="transmembrane region" description="Helical" evidence="2">
    <location>
        <begin position="290"/>
        <end position="305"/>
    </location>
</feature>
<dbReference type="Proteomes" id="UP000035860">
    <property type="component" value="Unassembled WGS sequence"/>
</dbReference>
<dbReference type="RefSeq" id="WP_227712639.1">
    <property type="nucleotide sequence ID" value="NZ_AOMT01000005.1"/>
</dbReference>
<dbReference type="PANTHER" id="PTHR20992:SF9">
    <property type="entry name" value="AT15442P-RELATED"/>
    <property type="match status" value="1"/>
</dbReference>
<dbReference type="Pfam" id="PF04087">
    <property type="entry name" value="DUF389"/>
    <property type="match status" value="1"/>
</dbReference>
<name>A0A066UIQ1_9GAMM</name>